<feature type="region of interest" description="Disordered" evidence="1">
    <location>
        <begin position="675"/>
        <end position="799"/>
    </location>
</feature>
<gene>
    <name evidence="2" type="ORF">Vafri_20412</name>
</gene>
<feature type="compositionally biased region" description="Acidic residues" evidence="1">
    <location>
        <begin position="1069"/>
        <end position="1083"/>
    </location>
</feature>
<feature type="compositionally biased region" description="Polar residues" evidence="1">
    <location>
        <begin position="202"/>
        <end position="211"/>
    </location>
</feature>
<proteinExistence type="predicted"/>
<feature type="compositionally biased region" description="Low complexity" evidence="1">
    <location>
        <begin position="421"/>
        <end position="434"/>
    </location>
</feature>
<feature type="compositionally biased region" description="Gly residues" evidence="1">
    <location>
        <begin position="765"/>
        <end position="784"/>
    </location>
</feature>
<feature type="region of interest" description="Disordered" evidence="1">
    <location>
        <begin position="201"/>
        <end position="288"/>
    </location>
</feature>
<feature type="compositionally biased region" description="Polar residues" evidence="1">
    <location>
        <begin position="675"/>
        <end position="699"/>
    </location>
</feature>
<feature type="compositionally biased region" description="Low complexity" evidence="1">
    <location>
        <begin position="726"/>
        <end position="741"/>
    </location>
</feature>
<feature type="compositionally biased region" description="Low complexity" evidence="1">
    <location>
        <begin position="170"/>
        <end position="184"/>
    </location>
</feature>
<feature type="compositionally biased region" description="Basic and acidic residues" evidence="1">
    <location>
        <begin position="80"/>
        <end position="93"/>
    </location>
</feature>
<feature type="region of interest" description="Disordered" evidence="1">
    <location>
        <begin position="532"/>
        <end position="552"/>
    </location>
</feature>
<accession>A0A8J4FAF8</accession>
<feature type="region of interest" description="Disordered" evidence="1">
    <location>
        <begin position="25"/>
        <end position="184"/>
    </location>
</feature>
<feature type="compositionally biased region" description="Gly residues" evidence="1">
    <location>
        <begin position="811"/>
        <end position="820"/>
    </location>
</feature>
<reference evidence="2" key="1">
    <citation type="journal article" date="2021" name="Proc. Natl. Acad. Sci. U.S.A.">
        <title>Three genomes in the algal genus Volvox reveal the fate of a haploid sex-determining region after a transition to homothallism.</title>
        <authorList>
            <person name="Yamamoto K."/>
            <person name="Hamaji T."/>
            <person name="Kawai-Toyooka H."/>
            <person name="Matsuzaki R."/>
            <person name="Takahashi F."/>
            <person name="Nishimura Y."/>
            <person name="Kawachi M."/>
            <person name="Noguchi H."/>
            <person name="Minakuchi Y."/>
            <person name="Umen J.G."/>
            <person name="Toyoda A."/>
            <person name="Nozaki H."/>
        </authorList>
    </citation>
    <scope>NUCLEOTIDE SEQUENCE</scope>
    <source>
        <strain evidence="2">NIES-3780</strain>
    </source>
</reference>
<evidence type="ECO:0000313" key="3">
    <source>
        <dbReference type="Proteomes" id="UP000747399"/>
    </source>
</evidence>
<feature type="compositionally biased region" description="Gly residues" evidence="1">
    <location>
        <begin position="975"/>
        <end position="987"/>
    </location>
</feature>
<dbReference type="AlphaFoldDB" id="A0A8J4FAF8"/>
<name>A0A8J4FAF8_9CHLO</name>
<dbReference type="EMBL" id="BNCO01000093">
    <property type="protein sequence ID" value="GIL67027.1"/>
    <property type="molecule type" value="Genomic_DNA"/>
</dbReference>
<feature type="region of interest" description="Disordered" evidence="1">
    <location>
        <begin position="908"/>
        <end position="930"/>
    </location>
</feature>
<feature type="region of interest" description="Disordered" evidence="1">
    <location>
        <begin position="971"/>
        <end position="1083"/>
    </location>
</feature>
<feature type="compositionally biased region" description="Low complexity" evidence="1">
    <location>
        <begin position="120"/>
        <end position="144"/>
    </location>
</feature>
<comment type="caution">
    <text evidence="2">The sequence shown here is derived from an EMBL/GenBank/DDBJ whole genome shotgun (WGS) entry which is preliminary data.</text>
</comment>
<feature type="region of interest" description="Disordered" evidence="1">
    <location>
        <begin position="869"/>
        <end position="893"/>
    </location>
</feature>
<sequence>MSAWPGSSEATTLVSVAASANLNKRSSARAGGQSFSHPPGRASFHLAEGGLRPNSTGLPVDTHEEDGVVLRATQSSQSGHPRDNPLRNSKDGSRPMSRPSATIQSPYLQPPGSRGSQTCGHRPSSRQQSQQSQQSPQPQHGQQHAQHTFGQSSPTLASAPSSGTSPNMLRRSTNSNNGSGTANGTRIFQAYGAAVPAPRPFQSVTAASTPHTGAIPSPKPATPQPQLQQTVPAGLGRPIEQFPPPPQQQQQQARAAVTQQQQQAGPRATTALSGARSMQRGTGTGAMGSGLDGIPMAVQPAAGFRPSGSAAGLGGAAGVHHPYHHVGLAVSAAGALALRDSDGVSTSFGYDDIPEEEEESVSPVASNAFSGLTLDQYMQRMVTTPASAAATSGLGVSADSEESAPCSPGNASTRTEEEDSPYSSPAMPSSSSASFGRYADGGGVSRDGIVVRRTVGGLSPPNPQASGMPRLSKRGRGSPTARVGTSSGVLMQRVNSGSKLAVAPGTTVATTATATATAAAAAVVVPVGAVGGRSSVTNPPPAGRGPSCLGGPPARGAVGGPATGTLSIMHDDAHGMGGMGVDMSALLDGGSSDDDQLNPSALLDSPRSSRRLSSRASAMAFSNALDLRPATAAVMSSSSMTRGDPNTPRGIAMVADSGNHHAIIKQVDLGGLSASLFTPNPNSGRETSSSPASTANNLAGGSADLLIVSNPSSPDLPPGRPDRRIAAAAAAAASTSGASTSMLRTPGPSSGDHAHIGTTYPSSSSGGGSGTSGGGAVTSGGGGLQKVLASPKAPMSAIPPPWGVSAREGAFGNGQAGDGSSGASSLQALAARPLSSRGRPGAAAAVAAGAGGDSVVVSPSAVSMAAAARPGSGVKWAKPQQQVKSETGVGPPVMDLPPEARLLAAEAQGLPRPPTRQVQSARPPGSRGEMELDPSVWQANIAMQLQRPPSRQKPPPEALHLWTPEQQMGMLATGAGLGRPGGGGRPMGGRPQSAAPATYRGTRPTSGPSVKAHGPVGEDMAGTSARPPSRQKPPPLSTLLEHDDFPPPPAGPRRQRPGVDQMDVVVSDSSEEDEDEDEDDLDL</sequence>
<dbReference type="Proteomes" id="UP000747399">
    <property type="component" value="Unassembled WGS sequence"/>
</dbReference>
<feature type="region of interest" description="Disordered" evidence="1">
    <location>
        <begin position="454"/>
        <end position="484"/>
    </location>
</feature>
<organism evidence="2 3">
    <name type="scientific">Volvox africanus</name>
    <dbReference type="NCBI Taxonomy" id="51714"/>
    <lineage>
        <taxon>Eukaryota</taxon>
        <taxon>Viridiplantae</taxon>
        <taxon>Chlorophyta</taxon>
        <taxon>core chlorophytes</taxon>
        <taxon>Chlorophyceae</taxon>
        <taxon>CS clade</taxon>
        <taxon>Chlamydomonadales</taxon>
        <taxon>Volvocaceae</taxon>
        <taxon>Volvox</taxon>
    </lineage>
</organism>
<feature type="region of interest" description="Disordered" evidence="1">
    <location>
        <begin position="393"/>
        <end position="439"/>
    </location>
</feature>
<keyword evidence="3" id="KW-1185">Reference proteome</keyword>
<feature type="region of interest" description="Disordered" evidence="1">
    <location>
        <begin position="586"/>
        <end position="611"/>
    </location>
</feature>
<feature type="compositionally biased region" description="Polar residues" evidence="1">
    <location>
        <begin position="145"/>
        <end position="167"/>
    </location>
</feature>
<protein>
    <submittedName>
        <fullName evidence="2">Uncharacterized protein</fullName>
    </submittedName>
</protein>
<evidence type="ECO:0000256" key="1">
    <source>
        <dbReference type="SAM" id="MobiDB-lite"/>
    </source>
</evidence>
<evidence type="ECO:0000313" key="2">
    <source>
        <dbReference type="EMBL" id="GIL67027.1"/>
    </source>
</evidence>
<feature type="compositionally biased region" description="Low complexity" evidence="1">
    <location>
        <begin position="248"/>
        <end position="271"/>
    </location>
</feature>
<feature type="region of interest" description="Disordered" evidence="1">
    <location>
        <begin position="806"/>
        <end position="825"/>
    </location>
</feature>